<dbReference type="PIRSF" id="PIRSF037434">
    <property type="entry name" value="STHK_ChrS"/>
    <property type="match status" value="1"/>
</dbReference>
<evidence type="ECO:0000313" key="8">
    <source>
        <dbReference type="Proteomes" id="UP001597181"/>
    </source>
</evidence>
<feature type="transmembrane region" description="Helical" evidence="5">
    <location>
        <begin position="21"/>
        <end position="40"/>
    </location>
</feature>
<organism evidence="7 8">
    <name type="scientific">Leucobacter albus</name>
    <dbReference type="NCBI Taxonomy" id="272210"/>
    <lineage>
        <taxon>Bacteria</taxon>
        <taxon>Bacillati</taxon>
        <taxon>Actinomycetota</taxon>
        <taxon>Actinomycetes</taxon>
        <taxon>Micrococcales</taxon>
        <taxon>Microbacteriaceae</taxon>
        <taxon>Leucobacter</taxon>
    </lineage>
</organism>
<dbReference type="RefSeq" id="WP_343959970.1">
    <property type="nucleotide sequence ID" value="NZ_BAAAKZ010000004.1"/>
</dbReference>
<proteinExistence type="predicted"/>
<dbReference type="CDD" id="cd16917">
    <property type="entry name" value="HATPase_UhpB-NarQ-NarX-like"/>
    <property type="match status" value="1"/>
</dbReference>
<dbReference type="PANTHER" id="PTHR24421:SF62">
    <property type="entry name" value="SENSORY TRANSDUCTION HISTIDINE KINASE"/>
    <property type="match status" value="1"/>
</dbReference>
<dbReference type="PROSITE" id="PS50109">
    <property type="entry name" value="HIS_KIN"/>
    <property type="match status" value="1"/>
</dbReference>
<evidence type="ECO:0000256" key="5">
    <source>
        <dbReference type="SAM" id="Phobius"/>
    </source>
</evidence>
<gene>
    <name evidence="7" type="ORF">ACFQ3U_08105</name>
</gene>
<dbReference type="PANTHER" id="PTHR24421">
    <property type="entry name" value="NITRATE/NITRITE SENSOR PROTEIN NARX-RELATED"/>
    <property type="match status" value="1"/>
</dbReference>
<dbReference type="GO" id="GO:0016301">
    <property type="term" value="F:kinase activity"/>
    <property type="evidence" value="ECO:0007669"/>
    <property type="project" value="UniProtKB-KW"/>
</dbReference>
<dbReference type="EMBL" id="JBHTLY010000003">
    <property type="protein sequence ID" value="MFD1201853.1"/>
    <property type="molecule type" value="Genomic_DNA"/>
</dbReference>
<evidence type="ECO:0000313" key="7">
    <source>
        <dbReference type="EMBL" id="MFD1201853.1"/>
    </source>
</evidence>
<dbReference type="InterPro" id="IPR011712">
    <property type="entry name" value="Sig_transdc_His_kin_sub3_dim/P"/>
</dbReference>
<keyword evidence="2 7" id="KW-0418">Kinase</keyword>
<feature type="domain" description="Histidine kinase" evidence="6">
    <location>
        <begin position="318"/>
        <end position="408"/>
    </location>
</feature>
<dbReference type="InterPro" id="IPR036890">
    <property type="entry name" value="HATPase_C_sf"/>
</dbReference>
<keyword evidence="5" id="KW-0812">Transmembrane</keyword>
<dbReference type="SMART" id="SM00387">
    <property type="entry name" value="HATPase_c"/>
    <property type="match status" value="1"/>
</dbReference>
<keyword evidence="5" id="KW-0472">Membrane</keyword>
<evidence type="ECO:0000256" key="4">
    <source>
        <dbReference type="SAM" id="MobiDB-lite"/>
    </source>
</evidence>
<keyword evidence="1" id="KW-0808">Transferase</keyword>
<keyword evidence="8" id="KW-1185">Reference proteome</keyword>
<feature type="transmembrane region" description="Helical" evidence="5">
    <location>
        <begin position="165"/>
        <end position="185"/>
    </location>
</feature>
<dbReference type="SUPFAM" id="SSF55874">
    <property type="entry name" value="ATPase domain of HSP90 chaperone/DNA topoisomerase II/histidine kinase"/>
    <property type="match status" value="1"/>
</dbReference>
<dbReference type="Gene3D" id="1.20.5.1930">
    <property type="match status" value="1"/>
</dbReference>
<feature type="transmembrane region" description="Helical" evidence="5">
    <location>
        <begin position="102"/>
        <end position="129"/>
    </location>
</feature>
<comment type="caution">
    <text evidence="7">The sequence shown here is derived from an EMBL/GenBank/DDBJ whole genome shotgun (WGS) entry which is preliminary data.</text>
</comment>
<dbReference type="Pfam" id="PF07730">
    <property type="entry name" value="HisKA_3"/>
    <property type="match status" value="1"/>
</dbReference>
<reference evidence="8" key="1">
    <citation type="journal article" date="2019" name="Int. J. Syst. Evol. Microbiol.">
        <title>The Global Catalogue of Microorganisms (GCM) 10K type strain sequencing project: providing services to taxonomists for standard genome sequencing and annotation.</title>
        <authorList>
            <consortium name="The Broad Institute Genomics Platform"/>
            <consortium name="The Broad Institute Genome Sequencing Center for Infectious Disease"/>
            <person name="Wu L."/>
            <person name="Ma J."/>
        </authorList>
    </citation>
    <scope>NUCLEOTIDE SEQUENCE [LARGE SCALE GENOMIC DNA]</scope>
    <source>
        <strain evidence="8">CCUG 50213</strain>
    </source>
</reference>
<dbReference type="InterPro" id="IPR050482">
    <property type="entry name" value="Sensor_HK_TwoCompSys"/>
</dbReference>
<sequence>MQSVTPTAATQKPTASLAVDIAVDAGFGVLLVVCGLRYFAFHELAGTGMLVLALAIASGLSYATAVLGGRRARDGRAPGSGNAPLAQHPAANPQGSGAWQRAWLLAATAIWLPLVVLAPSFGWCAFALFFAIHRVLSGGRALALSATIVVAVSIGLYLMSGGADLGLVLGPFFGGLVLAYAYWALDRALGEQRRLNTELLDTREQLARTERVAGAAAERERVASELHDTVAQRTAEALLRLEAEHAASAGGATSDEARGALRLALTETREFMLGLVTPRAARPAGLTDALRALAGEARATFEVTGTERTLPDEASHALQRVTQEALTNVRKHAAATHTKVTLNYFPDAVGVDIADDGAGFARKAASEGESGFGIRAMGWRIRNLGGTLTIESAPGRGTAVAATVPDAPRAVGVGGAAGSGAGGSASAADVPGGAILAGGAGGIDATTGENFGKEPA</sequence>
<dbReference type="InterPro" id="IPR003594">
    <property type="entry name" value="HATPase_dom"/>
</dbReference>
<evidence type="ECO:0000259" key="6">
    <source>
        <dbReference type="PROSITE" id="PS50109"/>
    </source>
</evidence>
<dbReference type="InterPro" id="IPR005467">
    <property type="entry name" value="His_kinase_dom"/>
</dbReference>
<accession>A0ABW3TN06</accession>
<dbReference type="InterPro" id="IPR017205">
    <property type="entry name" value="Sig_transdc_His_kinase_ChrS"/>
</dbReference>
<keyword evidence="5" id="KW-1133">Transmembrane helix</keyword>
<feature type="transmembrane region" description="Helical" evidence="5">
    <location>
        <begin position="141"/>
        <end position="159"/>
    </location>
</feature>
<keyword evidence="3" id="KW-0902">Two-component regulatory system</keyword>
<dbReference type="Proteomes" id="UP001597181">
    <property type="component" value="Unassembled WGS sequence"/>
</dbReference>
<dbReference type="Pfam" id="PF02518">
    <property type="entry name" value="HATPase_c"/>
    <property type="match status" value="1"/>
</dbReference>
<evidence type="ECO:0000256" key="1">
    <source>
        <dbReference type="ARBA" id="ARBA00022679"/>
    </source>
</evidence>
<dbReference type="Gene3D" id="3.30.565.10">
    <property type="entry name" value="Histidine kinase-like ATPase, C-terminal domain"/>
    <property type="match status" value="1"/>
</dbReference>
<feature type="transmembrane region" description="Helical" evidence="5">
    <location>
        <begin position="47"/>
        <end position="68"/>
    </location>
</feature>
<feature type="region of interest" description="Disordered" evidence="4">
    <location>
        <begin position="73"/>
        <end position="94"/>
    </location>
</feature>
<evidence type="ECO:0000256" key="2">
    <source>
        <dbReference type="ARBA" id="ARBA00022777"/>
    </source>
</evidence>
<evidence type="ECO:0000256" key="3">
    <source>
        <dbReference type="ARBA" id="ARBA00023012"/>
    </source>
</evidence>
<name>A0ABW3TN06_9MICO</name>
<protein>
    <submittedName>
        <fullName evidence="7">Sensor histidine kinase</fullName>
    </submittedName>
</protein>